<evidence type="ECO:0000313" key="5">
    <source>
        <dbReference type="EMBL" id="AIZ37202.1"/>
    </source>
</evidence>
<feature type="domain" description="ABC transporter" evidence="4">
    <location>
        <begin position="1"/>
        <end position="230"/>
    </location>
</feature>
<dbReference type="InterPro" id="IPR027417">
    <property type="entry name" value="P-loop_NTPase"/>
</dbReference>
<keyword evidence="2" id="KW-0547">Nucleotide-binding</keyword>
<organism evidence="5 6">
    <name type="scientific">Parvimonas micra</name>
    <dbReference type="NCBI Taxonomy" id="33033"/>
    <lineage>
        <taxon>Bacteria</taxon>
        <taxon>Bacillati</taxon>
        <taxon>Bacillota</taxon>
        <taxon>Tissierellia</taxon>
        <taxon>Tissierellales</taxon>
        <taxon>Peptoniphilaceae</taxon>
        <taxon>Parvimonas</taxon>
    </lineage>
</organism>
<dbReference type="PROSITE" id="PS50893">
    <property type="entry name" value="ABC_TRANSPORTER_2"/>
    <property type="match status" value="1"/>
</dbReference>
<dbReference type="InterPro" id="IPR003593">
    <property type="entry name" value="AAA+_ATPase"/>
</dbReference>
<dbReference type="PROSITE" id="PS00211">
    <property type="entry name" value="ABC_TRANSPORTER_1"/>
    <property type="match status" value="1"/>
</dbReference>
<keyword evidence="1" id="KW-0813">Transport</keyword>
<dbReference type="EMBL" id="CP009761">
    <property type="protein sequence ID" value="AIZ37202.1"/>
    <property type="molecule type" value="Genomic_DNA"/>
</dbReference>
<keyword evidence="6" id="KW-1185">Reference proteome</keyword>
<keyword evidence="3" id="KW-0067">ATP-binding</keyword>
<dbReference type="KEGG" id="pmic:NW74_07630"/>
<dbReference type="InterPro" id="IPR017871">
    <property type="entry name" value="ABC_transporter-like_CS"/>
</dbReference>
<evidence type="ECO:0000256" key="2">
    <source>
        <dbReference type="ARBA" id="ARBA00022741"/>
    </source>
</evidence>
<proteinExistence type="predicted"/>
<dbReference type="Gene3D" id="3.40.50.300">
    <property type="entry name" value="P-loop containing nucleotide triphosphate hydrolases"/>
    <property type="match status" value="1"/>
</dbReference>
<dbReference type="InterPro" id="IPR003439">
    <property type="entry name" value="ABC_transporter-like_ATP-bd"/>
</dbReference>
<dbReference type="OrthoDB" id="9802264at2"/>
<dbReference type="RefSeq" id="WP_041954817.1">
    <property type="nucleotide sequence ID" value="NZ_CP009761.1"/>
</dbReference>
<dbReference type="SUPFAM" id="SSF52540">
    <property type="entry name" value="P-loop containing nucleoside triphosphate hydrolases"/>
    <property type="match status" value="1"/>
</dbReference>
<dbReference type="GO" id="GO:0005524">
    <property type="term" value="F:ATP binding"/>
    <property type="evidence" value="ECO:0007669"/>
    <property type="project" value="UniProtKB-KW"/>
</dbReference>
<name>A0A0B4S371_9FIRM</name>
<dbReference type="AlphaFoldDB" id="A0A0B4S371"/>
<evidence type="ECO:0000256" key="1">
    <source>
        <dbReference type="ARBA" id="ARBA00022448"/>
    </source>
</evidence>
<evidence type="ECO:0000259" key="4">
    <source>
        <dbReference type="PROSITE" id="PS50893"/>
    </source>
</evidence>
<evidence type="ECO:0000313" key="6">
    <source>
        <dbReference type="Proteomes" id="UP000031386"/>
    </source>
</evidence>
<dbReference type="Pfam" id="PF00005">
    <property type="entry name" value="ABC_tran"/>
    <property type="match status" value="1"/>
</dbReference>
<accession>A0A0B4S371</accession>
<reference evidence="5 6" key="1">
    <citation type="submission" date="2014-10" db="EMBL/GenBank/DDBJ databases">
        <title>Complete genome sequence of Parvimonas micra KCOM 1535 (= ChDC B708).</title>
        <authorList>
            <person name="Kook J.-K."/>
            <person name="Park S.-N."/>
            <person name="Lim Y.K."/>
            <person name="Roh H."/>
        </authorList>
    </citation>
    <scope>NUCLEOTIDE SEQUENCE [LARGE SCALE GENOMIC DNA]</scope>
    <source>
        <strain evidence="6">KCOM 1535 / ChDC B708</strain>
    </source>
</reference>
<dbReference type="InterPro" id="IPR050093">
    <property type="entry name" value="ABC_SmlMolc_Importer"/>
</dbReference>
<dbReference type="PANTHER" id="PTHR42781">
    <property type="entry name" value="SPERMIDINE/PUTRESCINE IMPORT ATP-BINDING PROTEIN POTA"/>
    <property type="match status" value="1"/>
</dbReference>
<dbReference type="GO" id="GO:0016887">
    <property type="term" value="F:ATP hydrolysis activity"/>
    <property type="evidence" value="ECO:0007669"/>
    <property type="project" value="InterPro"/>
</dbReference>
<dbReference type="STRING" id="33033.NW74_07630"/>
<gene>
    <name evidence="5" type="ORF">NW74_07630</name>
</gene>
<dbReference type="PANTHER" id="PTHR42781:SF4">
    <property type="entry name" value="SPERMIDINE_PUTRESCINE IMPORT ATP-BINDING PROTEIN POTA"/>
    <property type="match status" value="1"/>
</dbReference>
<protein>
    <submittedName>
        <fullName evidence="5">Molybdenum ABC transporter permease</fullName>
    </submittedName>
</protein>
<evidence type="ECO:0000256" key="3">
    <source>
        <dbReference type="ARBA" id="ARBA00022840"/>
    </source>
</evidence>
<dbReference type="SMART" id="SM00382">
    <property type="entry name" value="AAA"/>
    <property type="match status" value="1"/>
</dbReference>
<dbReference type="Proteomes" id="UP000031386">
    <property type="component" value="Chromosome"/>
</dbReference>
<sequence length="347" mass="40438">MIYVDIEKNFGKFNLKTKFEFDNEVMGLLGASGSGKSLTLKCIAGIEKPDKGRIVLNDRVLFDSEKKINVSPKDRKIGYLFQDNALFPNMNVYENIKVGIRERENFDKLIMEKLEEMRISHLKDKKINEISGGEKQRVALARLLINKPEIILLDEPFSALDDYLKWKIELEVGEVLRKYKIPTILVSHSREEVYRLCKEICVMSKGKSEELMQKKELFKNPKTFSSCLISGCKNFSEIEKISENRLRAKDWNVELETSDMILENHKVLGVRAHFIEFVKSEENSFEVEIDKVIEDVFTFIILVRKKGARKSIRVEVTKDIWKKVEHEKNLFITLRKEDLILLEAENN</sequence>